<dbReference type="HOGENOM" id="CLU_1015820_0_0_1"/>
<dbReference type="PROSITE" id="PS50297">
    <property type="entry name" value="ANK_REP_REGION"/>
    <property type="match status" value="3"/>
</dbReference>
<dbReference type="KEGG" id="glz:GLAREA_02399"/>
<dbReference type="PANTHER" id="PTHR24198">
    <property type="entry name" value="ANKYRIN REPEAT AND PROTEIN KINASE DOMAIN-CONTAINING PROTEIN"/>
    <property type="match status" value="1"/>
</dbReference>
<evidence type="ECO:0000313" key="4">
    <source>
        <dbReference type="EMBL" id="EPE26486.1"/>
    </source>
</evidence>
<dbReference type="SMART" id="SM00248">
    <property type="entry name" value="ANK"/>
    <property type="match status" value="3"/>
</dbReference>
<accession>S3D341</accession>
<dbReference type="Gene3D" id="1.25.40.20">
    <property type="entry name" value="Ankyrin repeat-containing domain"/>
    <property type="match status" value="1"/>
</dbReference>
<dbReference type="eggNOG" id="KOG2319">
    <property type="taxonomic scope" value="Eukaryota"/>
</dbReference>
<evidence type="ECO:0000256" key="2">
    <source>
        <dbReference type="ARBA" id="ARBA00023043"/>
    </source>
</evidence>
<dbReference type="AlphaFoldDB" id="S3D341"/>
<dbReference type="PANTHER" id="PTHR24198:SF165">
    <property type="entry name" value="ANKYRIN REPEAT-CONTAINING PROTEIN-RELATED"/>
    <property type="match status" value="1"/>
</dbReference>
<dbReference type="SUPFAM" id="SSF48403">
    <property type="entry name" value="Ankyrin repeat"/>
    <property type="match status" value="1"/>
</dbReference>
<dbReference type="PROSITE" id="PS50088">
    <property type="entry name" value="ANK_REPEAT"/>
    <property type="match status" value="3"/>
</dbReference>
<dbReference type="InterPro" id="IPR002110">
    <property type="entry name" value="Ankyrin_rpt"/>
</dbReference>
<evidence type="ECO:0000313" key="5">
    <source>
        <dbReference type="Proteomes" id="UP000016922"/>
    </source>
</evidence>
<reference evidence="4 5" key="1">
    <citation type="journal article" date="2013" name="BMC Genomics">
        <title>Genomics-driven discovery of the pneumocandin biosynthetic gene cluster in the fungus Glarea lozoyensis.</title>
        <authorList>
            <person name="Chen L."/>
            <person name="Yue Q."/>
            <person name="Zhang X."/>
            <person name="Xiang M."/>
            <person name="Wang C."/>
            <person name="Li S."/>
            <person name="Che Y."/>
            <person name="Ortiz-Lopez F.J."/>
            <person name="Bills G.F."/>
            <person name="Liu X."/>
            <person name="An Z."/>
        </authorList>
    </citation>
    <scope>NUCLEOTIDE SEQUENCE [LARGE SCALE GENOMIC DNA]</scope>
    <source>
        <strain evidence="5">ATCC 20868 / MF5171</strain>
    </source>
</reference>
<evidence type="ECO:0000256" key="1">
    <source>
        <dbReference type="ARBA" id="ARBA00022737"/>
    </source>
</evidence>
<dbReference type="InterPro" id="IPR036770">
    <property type="entry name" value="Ankyrin_rpt-contain_sf"/>
</dbReference>
<feature type="repeat" description="ANK" evidence="3">
    <location>
        <begin position="166"/>
        <end position="198"/>
    </location>
</feature>
<dbReference type="OrthoDB" id="3491535at2759"/>
<keyword evidence="2 3" id="KW-0040">ANK repeat</keyword>
<dbReference type="RefSeq" id="XP_008085676.1">
    <property type="nucleotide sequence ID" value="XM_008087485.1"/>
</dbReference>
<dbReference type="Pfam" id="PF12796">
    <property type="entry name" value="Ank_2"/>
    <property type="match status" value="1"/>
</dbReference>
<keyword evidence="1" id="KW-0677">Repeat</keyword>
<dbReference type="OMA" id="QNGHASM"/>
<dbReference type="Proteomes" id="UP000016922">
    <property type="component" value="Unassembled WGS sequence"/>
</dbReference>
<dbReference type="STRING" id="1116229.S3D341"/>
<dbReference type="GeneID" id="19461456"/>
<protein>
    <submittedName>
        <fullName evidence="4">Ankyrin repeat-containing protein</fullName>
    </submittedName>
</protein>
<feature type="repeat" description="ANK" evidence="3">
    <location>
        <begin position="199"/>
        <end position="231"/>
    </location>
</feature>
<feature type="repeat" description="ANK" evidence="3">
    <location>
        <begin position="232"/>
        <end position="260"/>
    </location>
</feature>
<organism evidence="4 5">
    <name type="scientific">Glarea lozoyensis (strain ATCC 20868 / MF5171)</name>
    <dbReference type="NCBI Taxonomy" id="1116229"/>
    <lineage>
        <taxon>Eukaryota</taxon>
        <taxon>Fungi</taxon>
        <taxon>Dikarya</taxon>
        <taxon>Ascomycota</taxon>
        <taxon>Pezizomycotina</taxon>
        <taxon>Leotiomycetes</taxon>
        <taxon>Helotiales</taxon>
        <taxon>Helotiaceae</taxon>
        <taxon>Glarea</taxon>
    </lineage>
</organism>
<dbReference type="EMBL" id="KE145370">
    <property type="protein sequence ID" value="EPE26486.1"/>
    <property type="molecule type" value="Genomic_DNA"/>
</dbReference>
<keyword evidence="5" id="KW-1185">Reference proteome</keyword>
<dbReference type="PRINTS" id="PR01415">
    <property type="entry name" value="ANKYRIN"/>
</dbReference>
<evidence type="ECO:0000256" key="3">
    <source>
        <dbReference type="PROSITE-ProRule" id="PRU00023"/>
    </source>
</evidence>
<gene>
    <name evidence="4" type="ORF">GLAREA_02399</name>
</gene>
<proteinExistence type="predicted"/>
<sequence>MSTQVTLERKRQQNRNSQRTYKKSILKRLEELEKPRRYSAEILPKFETRCWPTHEPACLPTIDTNIMSSSELDSHVSPLIANRALNSDFSLWREGPVCANVEDFNQMLILNSPDSDKNENREIQHSPSYLYPASGSQTPTVLSPNNQHTFNRTQDSSIPITPPSQLQSTPLHEAVKHGNETIVRLLVEHHANIHALNVYGQTALHLAVANDQRSIICYLLDVGSNLNTPDSTGRMPLETAIVSGNEQLVRLLLSKGADVNLSWVDHSSPEQSNS</sequence>
<name>S3D341_GLAL2</name>
<dbReference type="Pfam" id="PF00023">
    <property type="entry name" value="Ank"/>
    <property type="match status" value="1"/>
</dbReference>